<dbReference type="Gene3D" id="3.40.50.300">
    <property type="entry name" value="P-loop containing nucleotide triphosphate hydrolases"/>
    <property type="match status" value="1"/>
</dbReference>
<dbReference type="InterPro" id="IPR055237">
    <property type="entry name" value="Cdc6_lid"/>
</dbReference>
<evidence type="ECO:0000259" key="6">
    <source>
        <dbReference type="SMART" id="SM01074"/>
    </source>
</evidence>
<comment type="function">
    <text evidence="5">Involved in regulation of DNA replication.</text>
</comment>
<evidence type="ECO:0000256" key="3">
    <source>
        <dbReference type="ARBA" id="ARBA00022741"/>
    </source>
</evidence>
<dbReference type="Pfam" id="PF13401">
    <property type="entry name" value="AAA_22"/>
    <property type="match status" value="1"/>
</dbReference>
<evidence type="ECO:0000256" key="2">
    <source>
        <dbReference type="ARBA" id="ARBA00022705"/>
    </source>
</evidence>
<dbReference type="InterPro" id="IPR036388">
    <property type="entry name" value="WH-like_DNA-bd_sf"/>
</dbReference>
<dbReference type="RefSeq" id="WP_014027468.1">
    <property type="nucleotide sequence ID" value="NC_015931.1"/>
</dbReference>
<keyword evidence="8" id="KW-1185">Reference proteome</keyword>
<keyword evidence="2 5" id="KW-0235">DNA replication</keyword>
<dbReference type="InParanoid" id="G0EDB3"/>
<reference evidence="7 8" key="1">
    <citation type="journal article" date="2011" name="Stand. Genomic Sci.">
        <title>Complete genome sequence of the hyperthermophilic chemolithoautotroph Pyrolobus fumarii type strain (1A).</title>
        <authorList>
            <person name="Anderson I."/>
            <person name="Goker M."/>
            <person name="Nolan M."/>
            <person name="Lucas S."/>
            <person name="Hammon N."/>
            <person name="Deshpande S."/>
            <person name="Cheng J.F."/>
            <person name="Tapia R."/>
            <person name="Han C."/>
            <person name="Goodwin L."/>
            <person name="Pitluck S."/>
            <person name="Huntemann M."/>
            <person name="Liolios K."/>
            <person name="Ivanova N."/>
            <person name="Pagani I."/>
            <person name="Mavromatis K."/>
            <person name="Ovchinikova G."/>
            <person name="Pati A."/>
            <person name="Chen A."/>
            <person name="Palaniappan K."/>
            <person name="Land M."/>
            <person name="Hauser L."/>
            <person name="Brambilla E.M."/>
            <person name="Huber H."/>
            <person name="Yasawong M."/>
            <person name="Rohde M."/>
            <person name="Spring S."/>
            <person name="Abt B."/>
            <person name="Sikorski J."/>
            <person name="Wirth R."/>
            <person name="Detter J.C."/>
            <person name="Woyke T."/>
            <person name="Bristow J."/>
            <person name="Eisen J.A."/>
            <person name="Markowitz V."/>
            <person name="Hugenholtz P."/>
            <person name="Kyrpides N.C."/>
            <person name="Klenk H.P."/>
            <person name="Lapidus A."/>
        </authorList>
    </citation>
    <scope>NUCLEOTIDE SEQUENCE [LARGE SCALE GENOMIC DNA]</scope>
    <source>
        <strain evidence="8">DSM 11204 / 1A</strain>
    </source>
</reference>
<dbReference type="AlphaFoldDB" id="G0EDB3"/>
<dbReference type="Proteomes" id="UP000001037">
    <property type="component" value="Chromosome"/>
</dbReference>
<evidence type="ECO:0000256" key="5">
    <source>
        <dbReference type="HAMAP-Rule" id="MF_01407"/>
    </source>
</evidence>
<dbReference type="InterPro" id="IPR050311">
    <property type="entry name" value="ORC1/CDC6"/>
</dbReference>
<dbReference type="GO" id="GO:0005524">
    <property type="term" value="F:ATP binding"/>
    <property type="evidence" value="ECO:0007669"/>
    <property type="project" value="UniProtKB-UniRule"/>
</dbReference>
<dbReference type="InterPro" id="IPR014277">
    <property type="entry name" value="Orc1/Cdc6_arc"/>
</dbReference>
<sequence length="418" mass="47542">MPEGGTTRDIIESVLEKPSVFKSREKLDPDYVPEKLPHREQQLKQLAMYFRGIITDPGSTSHRALIVGPIGVGKTASARRFTMDFAEIARKRGLTLRMVYINCHAVRTLYSVVTSIASQLEIPMPTRGYSAREVFERVLEKLEERDEHAIIILDEFDYFIETSGNDAVYFLVRVYDEYPMFKRRMHYIFIMRDLKHLNMLNPATVNYLLKNVVTFQPYTVAQLYDILQYRAELSFYPGTVGDEVIRYIAELTGIDGHGEGNARQALQILTLAGEYADNEGSDRITIEHVRKAHALVNPHAVRIQDIILEGSLTLHQLLLLLAIIRVLRSKETEPYAKMGEVEQEYRAVCEEFGEKPRGHTQVYEYIRDLKLKGVIDAKPSGKGVRGRTTLIGLSAAPLDILEKTVIDAIRKFKAGDVP</sequence>
<dbReference type="HOGENOM" id="CLU_025112_3_2_2"/>
<dbReference type="EMBL" id="CP002838">
    <property type="protein sequence ID" value="AEM39791.1"/>
    <property type="molecule type" value="Genomic_DNA"/>
</dbReference>
<dbReference type="Pfam" id="PF09079">
    <property type="entry name" value="WHD_Cdc6"/>
    <property type="match status" value="1"/>
</dbReference>
<dbReference type="NCBIfam" id="TIGR02928">
    <property type="entry name" value="orc1/cdc6 family replication initiation protein"/>
    <property type="match status" value="1"/>
</dbReference>
<dbReference type="InterPro" id="IPR015163">
    <property type="entry name" value="Cdc6_C"/>
</dbReference>
<dbReference type="OrthoDB" id="195574at2157"/>
<dbReference type="eggNOG" id="arCOG00467">
    <property type="taxonomic scope" value="Archaea"/>
</dbReference>
<protein>
    <recommendedName>
        <fullName evidence="5">ORC1-type DNA replication protein</fullName>
    </recommendedName>
</protein>
<dbReference type="Pfam" id="PF22703">
    <property type="entry name" value="Cdc6_lid"/>
    <property type="match status" value="1"/>
</dbReference>
<dbReference type="SUPFAM" id="SSF52540">
    <property type="entry name" value="P-loop containing nucleoside triphosphate hydrolases"/>
    <property type="match status" value="1"/>
</dbReference>
<proteinExistence type="inferred from homology"/>
<dbReference type="NCBIfam" id="NF001623">
    <property type="entry name" value="PRK00411.1-1"/>
    <property type="match status" value="1"/>
</dbReference>
<dbReference type="GO" id="GO:0016887">
    <property type="term" value="F:ATP hydrolysis activity"/>
    <property type="evidence" value="ECO:0007669"/>
    <property type="project" value="InterPro"/>
</dbReference>
<accession>G0EDB3</accession>
<evidence type="ECO:0000256" key="4">
    <source>
        <dbReference type="ARBA" id="ARBA00022840"/>
    </source>
</evidence>
<dbReference type="FunCoup" id="G0EDB3">
    <property type="interactions" value="66"/>
</dbReference>
<feature type="binding site" evidence="5">
    <location>
        <begin position="72"/>
        <end position="76"/>
    </location>
    <ligand>
        <name>ATP</name>
        <dbReference type="ChEBI" id="CHEBI:30616"/>
    </ligand>
</feature>
<dbReference type="InterPro" id="IPR049945">
    <property type="entry name" value="AAA_22"/>
</dbReference>
<dbReference type="GeneID" id="11138278"/>
<evidence type="ECO:0000313" key="7">
    <source>
        <dbReference type="EMBL" id="AEM39791.1"/>
    </source>
</evidence>
<dbReference type="HAMAP" id="MF_01407">
    <property type="entry name" value="ORC1_type_DNA_replic_protein"/>
    <property type="match status" value="1"/>
</dbReference>
<dbReference type="Gene3D" id="1.10.10.10">
    <property type="entry name" value="Winged helix-like DNA-binding domain superfamily/Winged helix DNA-binding domain"/>
    <property type="match status" value="1"/>
</dbReference>
<dbReference type="InterPro" id="IPR036390">
    <property type="entry name" value="WH_DNA-bd_sf"/>
</dbReference>
<dbReference type="CDD" id="cd18139">
    <property type="entry name" value="HLD_clamp_RarA"/>
    <property type="match status" value="1"/>
</dbReference>
<dbReference type="CDD" id="cd08768">
    <property type="entry name" value="Cdc6_C"/>
    <property type="match status" value="1"/>
</dbReference>
<dbReference type="PANTHER" id="PTHR10763">
    <property type="entry name" value="CELL DIVISION CONTROL PROTEIN 6-RELATED"/>
    <property type="match status" value="1"/>
</dbReference>
<feature type="domain" description="Cdc6 C-terminal" evidence="6">
    <location>
        <begin position="320"/>
        <end position="404"/>
    </location>
</feature>
<dbReference type="CDD" id="cd00009">
    <property type="entry name" value="AAA"/>
    <property type="match status" value="1"/>
</dbReference>
<dbReference type="InterPro" id="IPR027417">
    <property type="entry name" value="P-loop_NTPase"/>
</dbReference>
<feature type="binding site" evidence="5">
    <location>
        <position position="230"/>
    </location>
    <ligand>
        <name>ATP</name>
        <dbReference type="ChEBI" id="CHEBI:30616"/>
    </ligand>
</feature>
<keyword evidence="3 5" id="KW-0547">Nucleotide-binding</keyword>
<comment type="similarity">
    <text evidence="1 5">Belongs to the CDC6/cdc18 family.</text>
</comment>
<dbReference type="GO" id="GO:0006260">
    <property type="term" value="P:DNA replication"/>
    <property type="evidence" value="ECO:0007669"/>
    <property type="project" value="UniProtKB-UniRule"/>
</dbReference>
<evidence type="ECO:0000256" key="1">
    <source>
        <dbReference type="ARBA" id="ARBA00006184"/>
    </source>
</evidence>
<dbReference type="SUPFAM" id="SSF46785">
    <property type="entry name" value="Winged helix' DNA-binding domain"/>
    <property type="match status" value="1"/>
</dbReference>
<dbReference type="KEGG" id="pfm:Pyrfu_1938"/>
<dbReference type="Gene3D" id="1.10.8.60">
    <property type="match status" value="1"/>
</dbReference>
<name>G0EDB3_PYRF1</name>
<evidence type="ECO:0000313" key="8">
    <source>
        <dbReference type="Proteomes" id="UP000001037"/>
    </source>
</evidence>
<organism evidence="7 8">
    <name type="scientific">Pyrolobus fumarii (strain DSM 11204 / 1A)</name>
    <dbReference type="NCBI Taxonomy" id="694429"/>
    <lineage>
        <taxon>Archaea</taxon>
        <taxon>Thermoproteota</taxon>
        <taxon>Thermoprotei</taxon>
        <taxon>Desulfurococcales</taxon>
        <taxon>Pyrodictiaceae</taxon>
        <taxon>Pyrolobus</taxon>
    </lineage>
</organism>
<dbReference type="SMART" id="SM01074">
    <property type="entry name" value="Cdc6_C"/>
    <property type="match status" value="1"/>
</dbReference>
<feature type="binding site" evidence="5">
    <location>
        <position position="218"/>
    </location>
    <ligand>
        <name>ATP</name>
        <dbReference type="ChEBI" id="CHEBI:30616"/>
    </ligand>
</feature>
<keyword evidence="4 5" id="KW-0067">ATP-binding</keyword>
<gene>
    <name evidence="7" type="ordered locus">Pyrfu_1938</name>
</gene>
<dbReference type="STRING" id="694429.Pyrfu_1938"/>
<dbReference type="PANTHER" id="PTHR10763:SF31">
    <property type="entry name" value="ORC1-TYPE DNA REPLICATION PROTEIN 2"/>
    <property type="match status" value="1"/>
</dbReference>